<evidence type="ECO:0000313" key="3">
    <source>
        <dbReference type="Proteomes" id="UP001501599"/>
    </source>
</evidence>
<feature type="domain" description="HTH cro/C1-type" evidence="1">
    <location>
        <begin position="14"/>
        <end position="73"/>
    </location>
</feature>
<dbReference type="InterPro" id="IPR010982">
    <property type="entry name" value="Lambda_DNA-bd_dom_sf"/>
</dbReference>
<dbReference type="EMBL" id="BAAAQT010000001">
    <property type="protein sequence ID" value="GAA2171118.1"/>
    <property type="molecule type" value="Genomic_DNA"/>
</dbReference>
<gene>
    <name evidence="2" type="ORF">GCM10009846_03850</name>
</gene>
<dbReference type="Gene3D" id="1.10.260.40">
    <property type="entry name" value="lambda repressor-like DNA-binding domains"/>
    <property type="match status" value="1"/>
</dbReference>
<accession>A0ABP5MA15</accession>
<dbReference type="Proteomes" id="UP001501599">
    <property type="component" value="Unassembled WGS sequence"/>
</dbReference>
<dbReference type="SUPFAM" id="SSF47413">
    <property type="entry name" value="lambda repressor-like DNA-binding domains"/>
    <property type="match status" value="1"/>
</dbReference>
<dbReference type="InterPro" id="IPR001387">
    <property type="entry name" value="Cro/C1-type_HTH"/>
</dbReference>
<dbReference type="Pfam" id="PF13560">
    <property type="entry name" value="HTH_31"/>
    <property type="match status" value="1"/>
</dbReference>
<reference evidence="3" key="1">
    <citation type="journal article" date="2019" name="Int. J. Syst. Evol. Microbiol.">
        <title>The Global Catalogue of Microorganisms (GCM) 10K type strain sequencing project: providing services to taxonomists for standard genome sequencing and annotation.</title>
        <authorList>
            <consortium name="The Broad Institute Genomics Platform"/>
            <consortium name="The Broad Institute Genome Sequencing Center for Infectious Disease"/>
            <person name="Wu L."/>
            <person name="Ma J."/>
        </authorList>
    </citation>
    <scope>NUCLEOTIDE SEQUENCE [LARGE SCALE GENOMIC DNA]</scope>
    <source>
        <strain evidence="3">JCM 16026</strain>
    </source>
</reference>
<organism evidence="2 3">
    <name type="scientific">Agrococcus versicolor</name>
    <dbReference type="NCBI Taxonomy" id="501482"/>
    <lineage>
        <taxon>Bacteria</taxon>
        <taxon>Bacillati</taxon>
        <taxon>Actinomycetota</taxon>
        <taxon>Actinomycetes</taxon>
        <taxon>Micrococcales</taxon>
        <taxon>Microbacteriaceae</taxon>
        <taxon>Agrococcus</taxon>
    </lineage>
</organism>
<comment type="caution">
    <text evidence="2">The sequence shown here is derived from an EMBL/GenBank/DDBJ whole genome shotgun (WGS) entry which is preliminary data.</text>
</comment>
<protein>
    <recommendedName>
        <fullName evidence="1">HTH cro/C1-type domain-containing protein</fullName>
    </recommendedName>
</protein>
<dbReference type="RefSeq" id="WP_344339719.1">
    <property type="nucleotide sequence ID" value="NZ_BAAAQT010000001.1"/>
</dbReference>
<name>A0ABP5MA15_9MICO</name>
<dbReference type="PROSITE" id="PS50943">
    <property type="entry name" value="HTH_CROC1"/>
    <property type="match status" value="1"/>
</dbReference>
<keyword evidence="3" id="KW-1185">Reference proteome</keyword>
<evidence type="ECO:0000259" key="1">
    <source>
        <dbReference type="PROSITE" id="PS50943"/>
    </source>
</evidence>
<proteinExistence type="predicted"/>
<sequence>MKFRDIDGAVGATIRAYRLDTGKSQDALAAEMTYRGFPMSQPTIGKIERGDRKVTLGEALAFADTLEIDPLALTRPSVDVPSDVLLRRIADDRAHLKDTLRRFEEMQYALAVGADDLAHVTSELEELLLEGVEDIVREYRNETTEAVRQRRANDNARAFEKFGVHPRQPTSGLVGKREEKFGDTVQDNMPGFGPDSGLDASDRMALLERIAKEQERLTKEEAHG</sequence>
<dbReference type="SMART" id="SM00530">
    <property type="entry name" value="HTH_XRE"/>
    <property type="match status" value="1"/>
</dbReference>
<evidence type="ECO:0000313" key="2">
    <source>
        <dbReference type="EMBL" id="GAA2171118.1"/>
    </source>
</evidence>